<name>M1NZV3_DESSD</name>
<proteinExistence type="predicted"/>
<evidence type="ECO:0000313" key="1">
    <source>
        <dbReference type="EMBL" id="AGF76808.1"/>
    </source>
</evidence>
<sequence length="319" mass="35280">MHFDVFNGDADGILALHQFRLHTPSPEATLITGVKRDITLLKKINTQENSRITVFDISLDSNRSPLLSLLDQGNTITYIDHHFAGSIPDDNKLTVHIDPSPTICTSLIVDKLLKGKYRTWAIAAAYGDNLHESAEKAAATLSLTTEQLAMLRELGELLNYNGYGAEISDLHFPPDTLYQALHPYEDPFSFLAESKDLATLRQGFTEDMALAMEQKEMSPGNNNRIYTFPDAPWARRVAGVYSNLRAREKKDVAHALIVQNRDKTLRISVRAPLNNRKGADKLCLAFPTGGGRSAAAGINSLPPELLDEFLASFHSTYSA</sequence>
<dbReference type="KEGG" id="dsf:UWK_00223"/>
<protein>
    <submittedName>
        <fullName evidence="1">DHHA1 domain-containig protein</fullName>
    </submittedName>
</protein>
<dbReference type="Gene3D" id="3.90.1640.10">
    <property type="entry name" value="inorganic pyrophosphatase (n-terminal core)"/>
    <property type="match status" value="1"/>
</dbReference>
<dbReference type="InterPro" id="IPR038763">
    <property type="entry name" value="DHH_sf"/>
</dbReference>
<dbReference type="AlphaFoldDB" id="M1NZV3"/>
<dbReference type="RefSeq" id="WP_015402507.1">
    <property type="nucleotide sequence ID" value="NC_020304.1"/>
</dbReference>
<dbReference type="PATRIC" id="fig|1167006.5.peg.255"/>
<dbReference type="OrthoDB" id="5429547at2"/>
<accession>M1NZV3</accession>
<gene>
    <name evidence="1" type="ordered locus">UWK_00223</name>
</gene>
<dbReference type="STRING" id="1167006.UWK_00223"/>
<dbReference type="EMBL" id="CP003985">
    <property type="protein sequence ID" value="AGF76808.1"/>
    <property type="molecule type" value="Genomic_DNA"/>
</dbReference>
<dbReference type="HOGENOM" id="CLU_873774_0_0_7"/>
<keyword evidence="2" id="KW-1185">Reference proteome</keyword>
<dbReference type="eggNOG" id="COG0618">
    <property type="taxonomic scope" value="Bacteria"/>
</dbReference>
<reference evidence="2" key="1">
    <citation type="journal article" date="2013" name="Stand. Genomic Sci.">
        <title>Complete genome sequence of Desulfocapsa sulfexigens, a marine deltaproteobacterium specialized in disproportionating inorganic sulfur compounds.</title>
        <authorList>
            <person name="Finster K.W."/>
            <person name="Kjeldsen K.U."/>
            <person name="Kube M."/>
            <person name="Reinhardt R."/>
            <person name="Mussmann M."/>
            <person name="Amann R."/>
            <person name="Schreiber L."/>
        </authorList>
    </citation>
    <scope>NUCLEOTIDE SEQUENCE [LARGE SCALE GENOMIC DNA]</scope>
    <source>
        <strain evidence="2">DSM 10523 / SB164P1</strain>
    </source>
</reference>
<dbReference type="Proteomes" id="UP000011721">
    <property type="component" value="Chromosome"/>
</dbReference>
<organism evidence="1 2">
    <name type="scientific">Desulfocapsa sulfexigens (strain DSM 10523 / SB164P1)</name>
    <dbReference type="NCBI Taxonomy" id="1167006"/>
    <lineage>
        <taxon>Bacteria</taxon>
        <taxon>Pseudomonadati</taxon>
        <taxon>Thermodesulfobacteriota</taxon>
        <taxon>Desulfobulbia</taxon>
        <taxon>Desulfobulbales</taxon>
        <taxon>Desulfocapsaceae</taxon>
        <taxon>Desulfocapsa</taxon>
    </lineage>
</organism>
<dbReference type="SUPFAM" id="SSF64182">
    <property type="entry name" value="DHH phosphoesterases"/>
    <property type="match status" value="1"/>
</dbReference>
<evidence type="ECO:0000313" key="2">
    <source>
        <dbReference type="Proteomes" id="UP000011721"/>
    </source>
</evidence>